<dbReference type="PANTHER" id="PTHR34039">
    <property type="entry name" value="UPF0102 PROTEIN YRAN"/>
    <property type="match status" value="1"/>
</dbReference>
<dbReference type="Proteomes" id="UP001430804">
    <property type="component" value="Unassembled WGS sequence"/>
</dbReference>
<reference evidence="3" key="1">
    <citation type="submission" date="2021-07" db="EMBL/GenBank/DDBJ databases">
        <title>Pseudohoeflea marina sp. nov. a polyhydroxyalcanoate-producing bacterium.</title>
        <authorList>
            <person name="Zheng W."/>
            <person name="Yu S."/>
            <person name="Huang Y."/>
        </authorList>
    </citation>
    <scope>NUCLEOTIDE SEQUENCE</scope>
    <source>
        <strain evidence="3">DP4N28-3</strain>
    </source>
</reference>
<evidence type="ECO:0000256" key="1">
    <source>
        <dbReference type="HAMAP-Rule" id="MF_00048"/>
    </source>
</evidence>
<dbReference type="EMBL" id="JAHWQX010000002">
    <property type="protein sequence ID" value="MBW3097615.1"/>
    <property type="molecule type" value="Genomic_DNA"/>
</dbReference>
<accession>A0ABS6WNY9</accession>
<feature type="region of interest" description="Disordered" evidence="2">
    <location>
        <begin position="1"/>
        <end position="28"/>
    </location>
</feature>
<protein>
    <recommendedName>
        <fullName evidence="1">UPF0102 protein KY465_10015</fullName>
    </recommendedName>
</protein>
<dbReference type="InterPro" id="IPR003509">
    <property type="entry name" value="UPF0102_YraN-like"/>
</dbReference>
<comment type="caution">
    <text evidence="3">The sequence shown here is derived from an EMBL/GenBank/DDBJ whole genome shotgun (WGS) entry which is preliminary data.</text>
</comment>
<dbReference type="Pfam" id="PF02021">
    <property type="entry name" value="UPF0102"/>
    <property type="match status" value="1"/>
</dbReference>
<keyword evidence="4" id="KW-1185">Reference proteome</keyword>
<gene>
    <name evidence="3" type="ORF">KY465_10015</name>
</gene>
<evidence type="ECO:0000256" key="2">
    <source>
        <dbReference type="SAM" id="MobiDB-lite"/>
    </source>
</evidence>
<dbReference type="PANTHER" id="PTHR34039:SF1">
    <property type="entry name" value="UPF0102 PROTEIN YRAN"/>
    <property type="match status" value="1"/>
</dbReference>
<dbReference type="NCBIfam" id="NF009151">
    <property type="entry name" value="PRK12497.1-5"/>
    <property type="match status" value="1"/>
</dbReference>
<name>A0ABS6WNY9_9HYPH</name>
<dbReference type="HAMAP" id="MF_00048">
    <property type="entry name" value="UPF0102"/>
    <property type="match status" value="1"/>
</dbReference>
<comment type="similarity">
    <text evidence="1">Belongs to the UPF0102 family.</text>
</comment>
<evidence type="ECO:0000313" key="3">
    <source>
        <dbReference type="EMBL" id="MBW3097615.1"/>
    </source>
</evidence>
<evidence type="ECO:0000313" key="4">
    <source>
        <dbReference type="Proteomes" id="UP001430804"/>
    </source>
</evidence>
<sequence length="137" mass="15489">MAGRERGPRATPTLHQRPTRRRRDAERRGRRAEWMAACALLAKGYKIAALRYRCAQGEVDLIARRGDLVAFVEVKARRDLAGGIDAVTATAQRRIAAAGCHWLARQGDRDRLSWRLDLVVVRPWRWPLHLPGAFEAG</sequence>
<proteinExistence type="inferred from homology"/>
<dbReference type="RefSeq" id="WP_219201508.1">
    <property type="nucleotide sequence ID" value="NZ_JAHWQX010000002.1"/>
</dbReference>
<organism evidence="3 4">
    <name type="scientific">Pseudohoeflea coraliihabitans</name>
    <dbReference type="NCBI Taxonomy" id="2860393"/>
    <lineage>
        <taxon>Bacteria</taxon>
        <taxon>Pseudomonadati</taxon>
        <taxon>Pseudomonadota</taxon>
        <taxon>Alphaproteobacteria</taxon>
        <taxon>Hyphomicrobiales</taxon>
        <taxon>Rhizobiaceae</taxon>
        <taxon>Pseudohoeflea</taxon>
    </lineage>
</organism>